<reference evidence="3" key="1">
    <citation type="journal article" date="2019" name="Int. J. Syst. Evol. Microbiol.">
        <title>The Global Catalogue of Microorganisms (GCM) 10K type strain sequencing project: providing services to taxonomists for standard genome sequencing and annotation.</title>
        <authorList>
            <consortium name="The Broad Institute Genomics Platform"/>
            <consortium name="The Broad Institute Genome Sequencing Center for Infectious Disease"/>
            <person name="Wu L."/>
            <person name="Ma J."/>
        </authorList>
    </citation>
    <scope>NUCLEOTIDE SEQUENCE [LARGE SCALE GENOMIC DNA]</scope>
    <source>
        <strain evidence="3">CCUG 55074</strain>
    </source>
</reference>
<name>A0ABW3T0X3_9CAUL</name>
<proteinExistence type="predicted"/>
<keyword evidence="3" id="KW-1185">Reference proteome</keyword>
<protein>
    <submittedName>
        <fullName evidence="2">Fumarylacetoacetate hydrolase family protein</fullName>
    </submittedName>
</protein>
<gene>
    <name evidence="2" type="ORF">ACFQ27_09450</name>
</gene>
<dbReference type="RefSeq" id="WP_377353412.1">
    <property type="nucleotide sequence ID" value="NZ_JBHTLQ010000017.1"/>
</dbReference>
<sequence>MKLVTYRGVGARPTLGALVDGERAILDLQAAQTATSGGGHPALENMQALIEGGEAAWDLARSLVAAPAAGACTPVTGPGQLLAPLPRPVQVRDCLCFKDHLLGAAWHRARNEGRTELTAADEARVALIMGRPYWYNCNRMSIIGPDETVHWPSYSNVIDYELEMAVVLGKGGVNIPAASARSHIFGYSIYNDFSARDVQTDEMATGIGPSRSKHFDGGNGLGPCIVTADEFDPYNARTVVRVNGDVVAENNTGTITIDFETLISFVSTDQTLFPGEILCSGTVGGGCGLERGEFLQRGDTIELEIEGIGRLRHTIAMA</sequence>
<dbReference type="InterPro" id="IPR036663">
    <property type="entry name" value="Fumarylacetoacetase_C_sf"/>
</dbReference>
<dbReference type="PANTHER" id="PTHR43211:SF1">
    <property type="entry name" value="BLL6422 PROTEIN"/>
    <property type="match status" value="1"/>
</dbReference>
<dbReference type="Proteomes" id="UP001597216">
    <property type="component" value="Unassembled WGS sequence"/>
</dbReference>
<dbReference type="GO" id="GO:0016787">
    <property type="term" value="F:hydrolase activity"/>
    <property type="evidence" value="ECO:0007669"/>
    <property type="project" value="UniProtKB-KW"/>
</dbReference>
<accession>A0ABW3T0X3</accession>
<evidence type="ECO:0000313" key="2">
    <source>
        <dbReference type="EMBL" id="MFD1190804.1"/>
    </source>
</evidence>
<evidence type="ECO:0000259" key="1">
    <source>
        <dbReference type="Pfam" id="PF01557"/>
    </source>
</evidence>
<keyword evidence="2" id="KW-0378">Hydrolase</keyword>
<dbReference type="PANTHER" id="PTHR43211">
    <property type="entry name" value="FUMARYLACETOACETATE HYDROLASE"/>
    <property type="match status" value="1"/>
</dbReference>
<dbReference type="Pfam" id="PF01557">
    <property type="entry name" value="FAA_hydrolase"/>
    <property type="match status" value="1"/>
</dbReference>
<evidence type="ECO:0000313" key="3">
    <source>
        <dbReference type="Proteomes" id="UP001597216"/>
    </source>
</evidence>
<dbReference type="SUPFAM" id="SSF56529">
    <property type="entry name" value="FAH"/>
    <property type="match status" value="1"/>
</dbReference>
<dbReference type="Gene3D" id="3.90.850.10">
    <property type="entry name" value="Fumarylacetoacetase-like, C-terminal domain"/>
    <property type="match status" value="1"/>
</dbReference>
<comment type="caution">
    <text evidence="2">The sequence shown here is derived from an EMBL/GenBank/DDBJ whole genome shotgun (WGS) entry which is preliminary data.</text>
</comment>
<organism evidence="2 3">
    <name type="scientific">Phenylobacterium conjunctum</name>
    <dbReference type="NCBI Taxonomy" id="1298959"/>
    <lineage>
        <taxon>Bacteria</taxon>
        <taxon>Pseudomonadati</taxon>
        <taxon>Pseudomonadota</taxon>
        <taxon>Alphaproteobacteria</taxon>
        <taxon>Caulobacterales</taxon>
        <taxon>Caulobacteraceae</taxon>
        <taxon>Phenylobacterium</taxon>
    </lineage>
</organism>
<dbReference type="InterPro" id="IPR011234">
    <property type="entry name" value="Fumarylacetoacetase-like_C"/>
</dbReference>
<feature type="domain" description="Fumarylacetoacetase-like C-terminal" evidence="1">
    <location>
        <begin position="127"/>
        <end position="315"/>
    </location>
</feature>
<dbReference type="EMBL" id="JBHTLQ010000017">
    <property type="protein sequence ID" value="MFD1190804.1"/>
    <property type="molecule type" value="Genomic_DNA"/>
</dbReference>